<gene>
    <name evidence="1" type="ORF">QVD17_28706</name>
</gene>
<proteinExistence type="predicted"/>
<accession>A0AAD8KFI8</accession>
<dbReference type="Proteomes" id="UP001229421">
    <property type="component" value="Unassembled WGS sequence"/>
</dbReference>
<evidence type="ECO:0000313" key="1">
    <source>
        <dbReference type="EMBL" id="KAK1419532.1"/>
    </source>
</evidence>
<dbReference type="EMBL" id="JAUHHV010000007">
    <property type="protein sequence ID" value="KAK1419532.1"/>
    <property type="molecule type" value="Genomic_DNA"/>
</dbReference>
<reference evidence="1" key="1">
    <citation type="journal article" date="2023" name="bioRxiv">
        <title>Improved chromosome-level genome assembly for marigold (Tagetes erecta).</title>
        <authorList>
            <person name="Jiang F."/>
            <person name="Yuan L."/>
            <person name="Wang S."/>
            <person name="Wang H."/>
            <person name="Xu D."/>
            <person name="Wang A."/>
            <person name="Fan W."/>
        </authorList>
    </citation>
    <scope>NUCLEOTIDE SEQUENCE</scope>
    <source>
        <strain evidence="1">WSJ</strain>
        <tissue evidence="1">Leaf</tissue>
    </source>
</reference>
<name>A0AAD8KFI8_TARER</name>
<comment type="caution">
    <text evidence="1">The sequence shown here is derived from an EMBL/GenBank/DDBJ whole genome shotgun (WGS) entry which is preliminary data.</text>
</comment>
<dbReference type="AlphaFoldDB" id="A0AAD8KFI8"/>
<keyword evidence="2" id="KW-1185">Reference proteome</keyword>
<protein>
    <submittedName>
        <fullName evidence="1">Uncharacterized protein</fullName>
    </submittedName>
</protein>
<organism evidence="1 2">
    <name type="scientific">Tagetes erecta</name>
    <name type="common">African marigold</name>
    <dbReference type="NCBI Taxonomy" id="13708"/>
    <lineage>
        <taxon>Eukaryota</taxon>
        <taxon>Viridiplantae</taxon>
        <taxon>Streptophyta</taxon>
        <taxon>Embryophyta</taxon>
        <taxon>Tracheophyta</taxon>
        <taxon>Spermatophyta</taxon>
        <taxon>Magnoliopsida</taxon>
        <taxon>eudicotyledons</taxon>
        <taxon>Gunneridae</taxon>
        <taxon>Pentapetalae</taxon>
        <taxon>asterids</taxon>
        <taxon>campanulids</taxon>
        <taxon>Asterales</taxon>
        <taxon>Asteraceae</taxon>
        <taxon>Asteroideae</taxon>
        <taxon>Heliantheae alliance</taxon>
        <taxon>Tageteae</taxon>
        <taxon>Tagetes</taxon>
    </lineage>
</organism>
<sequence length="86" mass="9065">MVVTVAKGSIRQTSSCGYQEARMSSNSPVVWYVVAKGSIRQTSIPHSNTRTSNSRGCLGLLGKGARIVALVSGQHMLGHGSVFCTV</sequence>
<evidence type="ECO:0000313" key="2">
    <source>
        <dbReference type="Proteomes" id="UP001229421"/>
    </source>
</evidence>